<evidence type="ECO:0000256" key="6">
    <source>
        <dbReference type="ARBA" id="ARBA00022840"/>
    </source>
</evidence>
<evidence type="ECO:0000313" key="11">
    <source>
        <dbReference type="EMBL" id="KJU83536.1"/>
    </source>
</evidence>
<gene>
    <name evidence="11" type="ORF">MBAV_004285</name>
</gene>
<keyword evidence="3 11" id="KW-0808">Transferase</keyword>
<dbReference type="Gene3D" id="1.10.510.10">
    <property type="entry name" value="Transferase(Phosphotransferase) domain 1"/>
    <property type="match status" value="1"/>
</dbReference>
<keyword evidence="9" id="KW-1133">Transmembrane helix</keyword>
<dbReference type="PANTHER" id="PTHR43671">
    <property type="entry name" value="SERINE/THREONINE-PROTEIN KINASE NEK"/>
    <property type="match status" value="1"/>
</dbReference>
<keyword evidence="5 11" id="KW-0418">Kinase</keyword>
<dbReference type="InterPro" id="IPR000719">
    <property type="entry name" value="Prot_kinase_dom"/>
</dbReference>
<dbReference type="InterPro" id="IPR017441">
    <property type="entry name" value="Protein_kinase_ATP_BS"/>
</dbReference>
<evidence type="ECO:0000256" key="2">
    <source>
        <dbReference type="ARBA" id="ARBA00012513"/>
    </source>
</evidence>
<dbReference type="Proteomes" id="UP000033423">
    <property type="component" value="Unassembled WGS sequence"/>
</dbReference>
<feature type="transmembrane region" description="Helical" evidence="9">
    <location>
        <begin position="373"/>
        <end position="390"/>
    </location>
</feature>
<dbReference type="CDD" id="cd14014">
    <property type="entry name" value="STKc_PknB_like"/>
    <property type="match status" value="1"/>
</dbReference>
<keyword evidence="9" id="KW-0812">Transmembrane</keyword>
<keyword evidence="12" id="KW-1185">Reference proteome</keyword>
<evidence type="ECO:0000256" key="9">
    <source>
        <dbReference type="SAM" id="Phobius"/>
    </source>
</evidence>
<dbReference type="AlphaFoldDB" id="A0A0F3GNS3"/>
<dbReference type="GO" id="GO:0004674">
    <property type="term" value="F:protein serine/threonine kinase activity"/>
    <property type="evidence" value="ECO:0007669"/>
    <property type="project" value="UniProtKB-KW"/>
</dbReference>
<evidence type="ECO:0000256" key="3">
    <source>
        <dbReference type="ARBA" id="ARBA00022679"/>
    </source>
</evidence>
<keyword evidence="4 7" id="KW-0547">Nucleotide-binding</keyword>
<evidence type="ECO:0000259" key="10">
    <source>
        <dbReference type="PROSITE" id="PS50011"/>
    </source>
</evidence>
<sequence length="500" mass="56506">MKIRDYEIYDEPLGVGGMGCVYKAHHISLGVYRAIKELKTDGYGGQGSSANVVKRFLHEARLQVQLKHQNIVEVFDYFEDNGKFYIVMELIEGVTLKVLIDNYYNVKLHKNIRPEFEGFVLDVDACNDIISQSLEALYYAHSHNTVHRDVKPANILLTKSSDGRLNVKLADFGIAKDFHSEEKSLTKTGFTMGTAYYMAPEQITPEDFGPIDHKIDIYAVGVMMFELLTGTYPFGDRTASEIKILNNKIDDVTPNLIKHQDSLPQGYYNCIEKAVRHNPAERFQDACEFKEALLELKQNAGKATVDASINDLVRQTCQDSKIIISNQVIIDVGSLSGNMSQVSTVDAIKKADADAPKKLEPPIRRKFKRKRKSVVLLVSILMLVILYNGSDTAHRIIDEVWDKTHRAMNEYLHIDKHWDRAHKAIHVLLNKKDSEEINDGGGIKDTQENPLKRPQDKKHDIKKHPSIPPPNADDKNKAAPENTGGELKTEDKVPETTTRQ</sequence>
<dbReference type="SUPFAM" id="SSF56112">
    <property type="entry name" value="Protein kinase-like (PK-like)"/>
    <property type="match status" value="1"/>
</dbReference>
<accession>A0A0F3GNS3</accession>
<feature type="compositionally biased region" description="Basic and acidic residues" evidence="8">
    <location>
        <begin position="445"/>
        <end position="459"/>
    </location>
</feature>
<dbReference type="PROSITE" id="PS50011">
    <property type="entry name" value="PROTEIN_KINASE_DOM"/>
    <property type="match status" value="1"/>
</dbReference>
<dbReference type="EMBL" id="LACI01001855">
    <property type="protein sequence ID" value="KJU83536.1"/>
    <property type="molecule type" value="Genomic_DNA"/>
</dbReference>
<protein>
    <recommendedName>
        <fullName evidence="2">non-specific serine/threonine protein kinase</fullName>
        <ecNumber evidence="2">2.7.11.1</ecNumber>
    </recommendedName>
</protein>
<comment type="similarity">
    <text evidence="1">Belongs to the protein kinase superfamily. NEK Ser/Thr protein kinase family. NIMA subfamily.</text>
</comment>
<proteinExistence type="inferred from homology"/>
<dbReference type="Gene3D" id="3.30.200.20">
    <property type="entry name" value="Phosphorylase Kinase, domain 1"/>
    <property type="match status" value="1"/>
</dbReference>
<dbReference type="InterPro" id="IPR011009">
    <property type="entry name" value="Kinase-like_dom_sf"/>
</dbReference>
<keyword evidence="11" id="KW-0723">Serine/threonine-protein kinase</keyword>
<dbReference type="PANTHER" id="PTHR43671:SF13">
    <property type="entry name" value="SERINE_THREONINE-PROTEIN KINASE NEK2"/>
    <property type="match status" value="1"/>
</dbReference>
<dbReference type="GO" id="GO:0005524">
    <property type="term" value="F:ATP binding"/>
    <property type="evidence" value="ECO:0007669"/>
    <property type="project" value="UniProtKB-UniRule"/>
</dbReference>
<name>A0A0F3GNS3_9BACT</name>
<dbReference type="SMART" id="SM00220">
    <property type="entry name" value="S_TKc"/>
    <property type="match status" value="1"/>
</dbReference>
<dbReference type="EC" id="2.7.11.1" evidence="2"/>
<dbReference type="Pfam" id="PF00069">
    <property type="entry name" value="Pkinase"/>
    <property type="match status" value="1"/>
</dbReference>
<organism evidence="11 12">
    <name type="scientific">Candidatus Magnetobacterium bavaricum</name>
    <dbReference type="NCBI Taxonomy" id="29290"/>
    <lineage>
        <taxon>Bacteria</taxon>
        <taxon>Pseudomonadati</taxon>
        <taxon>Nitrospirota</taxon>
        <taxon>Thermodesulfovibrionia</taxon>
        <taxon>Thermodesulfovibrionales</taxon>
        <taxon>Candidatus Magnetobacteriaceae</taxon>
        <taxon>Candidatus Magnetobacterium</taxon>
    </lineage>
</organism>
<comment type="caution">
    <text evidence="11">The sequence shown here is derived from an EMBL/GenBank/DDBJ whole genome shotgun (WGS) entry which is preliminary data.</text>
</comment>
<feature type="domain" description="Protein kinase" evidence="10">
    <location>
        <begin position="7"/>
        <end position="294"/>
    </location>
</feature>
<evidence type="ECO:0000256" key="5">
    <source>
        <dbReference type="ARBA" id="ARBA00022777"/>
    </source>
</evidence>
<keyword evidence="6 7" id="KW-0067">ATP-binding</keyword>
<evidence type="ECO:0000256" key="1">
    <source>
        <dbReference type="ARBA" id="ARBA00010886"/>
    </source>
</evidence>
<evidence type="ECO:0000313" key="12">
    <source>
        <dbReference type="Proteomes" id="UP000033423"/>
    </source>
</evidence>
<reference evidence="11 12" key="1">
    <citation type="submission" date="2015-02" db="EMBL/GenBank/DDBJ databases">
        <title>Single-cell genomics of uncultivated deep-branching MTB reveals a conserved set of magnetosome genes.</title>
        <authorList>
            <person name="Kolinko S."/>
            <person name="Richter M."/>
            <person name="Glockner F.O."/>
            <person name="Brachmann A."/>
            <person name="Schuler D."/>
        </authorList>
    </citation>
    <scope>NUCLEOTIDE SEQUENCE [LARGE SCALE GENOMIC DNA]</scope>
    <source>
        <strain evidence="11">TM-1</strain>
    </source>
</reference>
<dbReference type="PROSITE" id="PS00107">
    <property type="entry name" value="PROTEIN_KINASE_ATP"/>
    <property type="match status" value="1"/>
</dbReference>
<keyword evidence="9" id="KW-0472">Membrane</keyword>
<feature type="region of interest" description="Disordered" evidence="8">
    <location>
        <begin position="435"/>
        <end position="500"/>
    </location>
</feature>
<evidence type="ECO:0000256" key="7">
    <source>
        <dbReference type="PROSITE-ProRule" id="PRU10141"/>
    </source>
</evidence>
<dbReference type="InterPro" id="IPR050660">
    <property type="entry name" value="NEK_Ser/Thr_kinase"/>
</dbReference>
<evidence type="ECO:0000256" key="8">
    <source>
        <dbReference type="SAM" id="MobiDB-lite"/>
    </source>
</evidence>
<evidence type="ECO:0000256" key="4">
    <source>
        <dbReference type="ARBA" id="ARBA00022741"/>
    </source>
</evidence>
<feature type="binding site" evidence="7">
    <location>
        <position position="36"/>
    </location>
    <ligand>
        <name>ATP</name>
        <dbReference type="ChEBI" id="CHEBI:30616"/>
    </ligand>
</feature>